<dbReference type="InterPro" id="IPR000298">
    <property type="entry name" value="Cyt_c_oxidase-like_su3"/>
</dbReference>
<comment type="function">
    <text evidence="21">Core subunit of the mitochondrial membrane respiratory chain NADH dehydrogenase (Complex I) which catalyzes electron transfer from NADH through the respiratory chain, using ubiquinone as an electron acceptor. Essential for the catalytic activity and assembly of complex I.</text>
</comment>
<evidence type="ECO:0000256" key="21">
    <source>
        <dbReference type="ARBA" id="ARBA00024313"/>
    </source>
</evidence>
<comment type="subcellular location">
    <subcellularLocation>
        <location evidence="3">Mitochondrion inner membrane</location>
        <topology evidence="3">Multi-pass membrane protein</topology>
    </subcellularLocation>
</comment>
<dbReference type="PROSITE" id="PS51003">
    <property type="entry name" value="CYTB_CTER"/>
    <property type="match status" value="1"/>
</dbReference>
<keyword evidence="7" id="KW-0813">Transport</keyword>
<dbReference type="Gene3D" id="1.20.810.10">
    <property type="entry name" value="Cytochrome Bc1 Complex, Chain C"/>
    <property type="match status" value="2"/>
</dbReference>
<comment type="catalytic activity">
    <reaction evidence="26">
        <text>4 Fe(II)-[cytochrome c] + O2 + 8 H(+)(in) = 4 Fe(III)-[cytochrome c] + 2 H2O + 4 H(+)(out)</text>
        <dbReference type="Rhea" id="RHEA:11436"/>
        <dbReference type="Rhea" id="RHEA-COMP:10350"/>
        <dbReference type="Rhea" id="RHEA-COMP:14399"/>
        <dbReference type="ChEBI" id="CHEBI:15377"/>
        <dbReference type="ChEBI" id="CHEBI:15378"/>
        <dbReference type="ChEBI" id="CHEBI:15379"/>
        <dbReference type="ChEBI" id="CHEBI:29033"/>
        <dbReference type="ChEBI" id="CHEBI:29034"/>
        <dbReference type="EC" id="7.1.1.9"/>
    </reaction>
    <physiologicalReaction direction="left-to-right" evidence="26">
        <dbReference type="Rhea" id="RHEA:11437"/>
    </physiologicalReaction>
</comment>
<comment type="function">
    <text evidence="2">Component of the ubiquinol-cytochrome c reductase complex (complex III or cytochrome b-c1 complex) that is part of the mitochondrial respiratory chain. The b-c1 complex mediates electron transfer from ubiquinol to cytochrome c. Contributes to the generation of a proton gradient across the mitochondrial membrane that is then used for ATP synthesis.</text>
</comment>
<evidence type="ECO:0000256" key="9">
    <source>
        <dbReference type="ARBA" id="ARBA00022660"/>
    </source>
</evidence>
<dbReference type="GO" id="GO:0046872">
    <property type="term" value="F:metal ion binding"/>
    <property type="evidence" value="ECO:0007669"/>
    <property type="project" value="UniProtKB-KW"/>
</dbReference>
<evidence type="ECO:0000256" key="20">
    <source>
        <dbReference type="ARBA" id="ARBA00023136"/>
    </source>
</evidence>
<dbReference type="GO" id="GO:0006122">
    <property type="term" value="P:mitochondrial electron transport, ubiquinol to cytochrome c"/>
    <property type="evidence" value="ECO:0007669"/>
    <property type="project" value="TreeGrafter"/>
</dbReference>
<evidence type="ECO:0000259" key="30">
    <source>
        <dbReference type="PROSITE" id="PS50253"/>
    </source>
</evidence>
<dbReference type="SUPFAM" id="SSF81342">
    <property type="entry name" value="Transmembrane di-heme cytochromes"/>
    <property type="match status" value="1"/>
</dbReference>
<keyword evidence="18" id="KW-0830">Ubiquinone</keyword>
<reference evidence="33" key="1">
    <citation type="journal article" date="2019" name="IScience">
        <title>Narwhal Genome Reveals Long-Term Low Genetic Diversity despite Current Large Abundance Size.</title>
        <authorList>
            <person name="Westbury M.V."/>
            <person name="Petersen B."/>
            <person name="Garde E."/>
            <person name="Heide-Jorgensen M.P."/>
            <person name="Lorenzen E.D."/>
        </authorList>
    </citation>
    <scope>NUCLEOTIDE SEQUENCE [LARGE SCALE GENOMIC DNA]</scope>
</reference>
<organism evidence="32 33">
    <name type="scientific">Monodon monoceros</name>
    <name type="common">Narwhal</name>
    <name type="synonym">Ceratodon monodon</name>
    <dbReference type="NCBI Taxonomy" id="40151"/>
    <lineage>
        <taxon>Eukaryota</taxon>
        <taxon>Metazoa</taxon>
        <taxon>Chordata</taxon>
        <taxon>Craniata</taxon>
        <taxon>Vertebrata</taxon>
        <taxon>Euteleostomi</taxon>
        <taxon>Mammalia</taxon>
        <taxon>Eutheria</taxon>
        <taxon>Laurasiatheria</taxon>
        <taxon>Artiodactyla</taxon>
        <taxon>Whippomorpha</taxon>
        <taxon>Cetacea</taxon>
        <taxon>Odontoceti</taxon>
        <taxon>Monodontidae</taxon>
        <taxon>Monodon</taxon>
    </lineage>
</organism>
<feature type="transmembrane region" description="Helical" evidence="29">
    <location>
        <begin position="404"/>
        <end position="422"/>
    </location>
</feature>
<evidence type="ECO:0000256" key="19">
    <source>
        <dbReference type="ARBA" id="ARBA00023128"/>
    </source>
</evidence>
<evidence type="ECO:0000256" key="16">
    <source>
        <dbReference type="ARBA" id="ARBA00023004"/>
    </source>
</evidence>
<accession>A0A4V5P8J2</accession>
<feature type="transmembrane region" description="Helical" evidence="29">
    <location>
        <begin position="476"/>
        <end position="494"/>
    </location>
</feature>
<comment type="caution">
    <text evidence="32">The sequence shown here is derived from an EMBL/GenBank/DDBJ whole genome shotgun (WGS) entry which is preliminary data.</text>
</comment>
<keyword evidence="13" id="KW-1278">Translocase</keyword>
<dbReference type="SUPFAM" id="SSF81452">
    <property type="entry name" value="Cytochrome c oxidase subunit III-like"/>
    <property type="match status" value="1"/>
</dbReference>
<comment type="subunit">
    <text evidence="4">The cytochrome bc1 complex contains 11 subunits: 3 respiratory subunits (MT-CYB, CYC1 and UQCRFS1), 2 core proteins (UQCRC1 and UQCRC2) and 6 low-molecular weight proteins (UQCRH/QCR6, UQCRB/QCR7, UQCRQ/QCR8, UQCR10/QCR9, UQCR11/QCR10 and a cleavage product of UQCRFS1). This cytochrome bc1 complex then forms a dimer.</text>
</comment>
<keyword evidence="12" id="KW-0999">Mitochondrion inner membrane</keyword>
<dbReference type="Pfam" id="PF13631">
    <property type="entry name" value="Cytochrom_B_N_2"/>
    <property type="match status" value="1"/>
</dbReference>
<dbReference type="Pfam" id="PF06455">
    <property type="entry name" value="NADH5_C"/>
    <property type="match status" value="1"/>
</dbReference>
<evidence type="ECO:0000256" key="7">
    <source>
        <dbReference type="ARBA" id="ARBA00022448"/>
    </source>
</evidence>
<dbReference type="Gene3D" id="1.20.120.80">
    <property type="entry name" value="Cytochrome c oxidase, subunit III, four-helix bundle"/>
    <property type="match status" value="1"/>
</dbReference>
<proteinExistence type="predicted"/>
<evidence type="ECO:0000256" key="8">
    <source>
        <dbReference type="ARBA" id="ARBA00022617"/>
    </source>
</evidence>
<evidence type="ECO:0000256" key="11">
    <source>
        <dbReference type="ARBA" id="ARBA00022723"/>
    </source>
</evidence>
<evidence type="ECO:0000256" key="3">
    <source>
        <dbReference type="ARBA" id="ARBA00004448"/>
    </source>
</evidence>
<evidence type="ECO:0000256" key="4">
    <source>
        <dbReference type="ARBA" id="ARBA00011088"/>
    </source>
</evidence>
<dbReference type="InterPro" id="IPR005798">
    <property type="entry name" value="Cyt_b/b6_C"/>
</dbReference>
<dbReference type="AlphaFoldDB" id="A0A4V5P8J2"/>
<dbReference type="PROSITE" id="PS50253">
    <property type="entry name" value="COX3"/>
    <property type="match status" value="1"/>
</dbReference>
<evidence type="ECO:0000256" key="1">
    <source>
        <dbReference type="ARBA" id="ARBA00001970"/>
    </source>
</evidence>
<dbReference type="InterPro" id="IPR013833">
    <property type="entry name" value="Cyt_c_oxidase_su3_a-hlx"/>
</dbReference>
<gene>
    <name evidence="32" type="ORF">EI555_007517</name>
</gene>
<evidence type="ECO:0000256" key="29">
    <source>
        <dbReference type="SAM" id="Phobius"/>
    </source>
</evidence>
<dbReference type="PANTHER" id="PTHR19271">
    <property type="entry name" value="CYTOCHROME B"/>
    <property type="match status" value="1"/>
</dbReference>
<dbReference type="GO" id="GO:0005743">
    <property type="term" value="C:mitochondrial inner membrane"/>
    <property type="evidence" value="ECO:0007669"/>
    <property type="project" value="UniProtKB-SubCell"/>
</dbReference>
<dbReference type="EC" id="7.1.1.2" evidence="5"/>
<dbReference type="Proteomes" id="UP000308365">
    <property type="component" value="Unassembled WGS sequence"/>
</dbReference>
<sequence>FYHLSLAPTPELGGCWPPTGIRPLNPPEVLPLNTSVLLASGPYGGNHKHVLQALFITIALGIYFTLLQASEYYEAPFTISDRVIPQTARNYWVHLPHYLFYAYQHITSRPTITSALKPLLDTGILNANISIPLNILTIMSRRHNIIAIPHGNPNDPKFTLHFSQHNTIILLVFAACEATLRLSLLVIVSNTYGTDYPYSAFHCSYSYPDSLKLYRSHCFNNHPRPHIIYTTLPSKLKSCTRANIVITALYYLYILITTQCSKYTHHINNITPSFTRENALIALHVLSLLLLSLNPTIILGPLYCKYSLKKTLDCESCNRRLKLLIYRENPYINRFFKYLLFFLITMLILVTANNLFQLFIGTHTSCSWKISPIWTSPLNPLSNRRPCSCISLTPLKHNSENNKLIQTITLCLGALITLFTAICDLTQNDIKKIVAFSTSSQLGLIMVTIGINQPYLVFIISSSIPPTKVPLKTMPLYLKLTALTVTILDFVLALEINLNTQNLKFIYPSNTLKFSSICLILQILTGLFLAIHYTQDTITAFSSVTHNCRDAMYYHEDKYHLEEQQSLPTCSQQSHTLALLLSNGSEATLPLFFAFHFVLPFIITALAAVYPLFLHGTVSSNPTGIPSDIDKIPFHPYYTIKDILGALLLILASLILVLFSPNLLGDPDNYTPANPLNTPPHIKPKSTNTNMNQRTTCRTPLHHYRTTNVYFMLSSNPSTNASN</sequence>
<feature type="transmembrane region" description="Helical" evidence="29">
    <location>
        <begin position="442"/>
        <end position="464"/>
    </location>
</feature>
<keyword evidence="11" id="KW-0479">Metal-binding</keyword>
<dbReference type="Pfam" id="PF00510">
    <property type="entry name" value="COX3"/>
    <property type="match status" value="1"/>
</dbReference>
<feature type="transmembrane region" description="Helical" evidence="29">
    <location>
        <begin position="240"/>
        <end position="258"/>
    </location>
</feature>
<keyword evidence="14" id="KW-0249">Electron transport</keyword>
<dbReference type="GO" id="GO:0004129">
    <property type="term" value="F:cytochrome-c oxidase activity"/>
    <property type="evidence" value="ECO:0007669"/>
    <property type="project" value="UniProtKB-EC"/>
</dbReference>
<evidence type="ECO:0000256" key="26">
    <source>
        <dbReference type="ARBA" id="ARBA00049512"/>
    </source>
</evidence>
<dbReference type="GO" id="GO:0008137">
    <property type="term" value="F:NADH dehydrogenase (ubiquinone) activity"/>
    <property type="evidence" value="ECO:0007669"/>
    <property type="project" value="UniProtKB-EC"/>
</dbReference>
<feature type="transmembrane region" description="Helical" evidence="29">
    <location>
        <begin position="591"/>
        <end position="613"/>
    </location>
</feature>
<evidence type="ECO:0000256" key="25">
    <source>
        <dbReference type="ARBA" id="ARBA00032818"/>
    </source>
</evidence>
<evidence type="ECO:0000256" key="18">
    <source>
        <dbReference type="ARBA" id="ARBA00023075"/>
    </source>
</evidence>
<keyword evidence="19" id="KW-0496">Mitochondrion</keyword>
<evidence type="ECO:0000256" key="2">
    <source>
        <dbReference type="ARBA" id="ARBA00002566"/>
    </source>
</evidence>
<name>A0A4V5P8J2_MONMO</name>
<evidence type="ECO:0000256" key="5">
    <source>
        <dbReference type="ARBA" id="ARBA00012944"/>
    </source>
</evidence>
<evidence type="ECO:0000256" key="14">
    <source>
        <dbReference type="ARBA" id="ARBA00022982"/>
    </source>
</evidence>
<feature type="transmembrane region" description="Helical" evidence="29">
    <location>
        <begin position="50"/>
        <end position="67"/>
    </location>
</feature>
<evidence type="ECO:0000256" key="22">
    <source>
        <dbReference type="ARBA" id="ARBA00029812"/>
    </source>
</evidence>
<dbReference type="InterPro" id="IPR005797">
    <property type="entry name" value="Cyt_b/b6_N"/>
</dbReference>
<dbReference type="Gene3D" id="1.10.287.3510">
    <property type="match status" value="1"/>
</dbReference>
<dbReference type="GO" id="GO:0016491">
    <property type="term" value="F:oxidoreductase activity"/>
    <property type="evidence" value="ECO:0007669"/>
    <property type="project" value="UniProtKB-UniRule"/>
</dbReference>
<feature type="domain" description="Heme-copper oxidase subunit III family profile" evidence="30">
    <location>
        <begin position="1"/>
        <end position="84"/>
    </location>
</feature>
<evidence type="ECO:0000256" key="6">
    <source>
        <dbReference type="ARBA" id="ARBA00013531"/>
    </source>
</evidence>
<comment type="cofactor">
    <cofactor evidence="1">
        <name>heme b</name>
        <dbReference type="ChEBI" id="CHEBI:60344"/>
    </cofactor>
</comment>
<evidence type="ECO:0000256" key="15">
    <source>
        <dbReference type="ARBA" id="ARBA00022989"/>
    </source>
</evidence>
<keyword evidence="10 29" id="KW-0812">Transmembrane</keyword>
<feature type="transmembrane region" description="Helical" evidence="29">
    <location>
        <begin position="338"/>
        <end position="360"/>
    </location>
</feature>
<dbReference type="InterPro" id="IPR010934">
    <property type="entry name" value="NADH_DH_su5_C"/>
</dbReference>
<feature type="transmembrane region" description="Helical" evidence="29">
    <location>
        <begin position="643"/>
        <end position="664"/>
    </location>
</feature>
<protein>
    <recommendedName>
        <fullName evidence="6">Cytochrome b</fullName>
        <ecNumber evidence="5">7.1.1.2</ecNumber>
    </recommendedName>
    <alternativeName>
        <fullName evidence="23">Complex III subunit 3</fullName>
    </alternativeName>
    <alternativeName>
        <fullName evidence="24">Complex III subunit III</fullName>
    </alternativeName>
    <alternativeName>
        <fullName evidence="22">Cytochrome b-c1 complex subunit 3</fullName>
    </alternativeName>
    <alternativeName>
        <fullName evidence="25">Ubiquinol-cytochrome-c reductase complex cytochrome b subunit</fullName>
    </alternativeName>
</protein>
<evidence type="ECO:0000256" key="17">
    <source>
        <dbReference type="ARBA" id="ARBA00023027"/>
    </source>
</evidence>
<keyword evidence="8" id="KW-0349">Heme</keyword>
<keyword evidence="16" id="KW-0408">Iron</keyword>
<feature type="transmembrane region" description="Helical" evidence="29">
    <location>
        <begin position="279"/>
        <end position="303"/>
    </location>
</feature>
<dbReference type="PANTHER" id="PTHR19271:SF16">
    <property type="entry name" value="CYTOCHROME B"/>
    <property type="match status" value="1"/>
</dbReference>
<evidence type="ECO:0000256" key="24">
    <source>
        <dbReference type="ARBA" id="ARBA00032600"/>
    </source>
</evidence>
<evidence type="ECO:0000256" key="10">
    <source>
        <dbReference type="ARBA" id="ARBA00022692"/>
    </source>
</evidence>
<keyword evidence="9" id="KW-0679">Respiratory chain</keyword>
<evidence type="ECO:0000313" key="32">
    <source>
        <dbReference type="EMBL" id="TKC43830.1"/>
    </source>
</evidence>
<comment type="catalytic activity">
    <reaction evidence="27">
        <text>a ubiquinone + NADH + 5 H(+)(in) = a ubiquinol + NAD(+) + 4 H(+)(out)</text>
        <dbReference type="Rhea" id="RHEA:29091"/>
        <dbReference type="Rhea" id="RHEA-COMP:9565"/>
        <dbReference type="Rhea" id="RHEA-COMP:9566"/>
        <dbReference type="ChEBI" id="CHEBI:15378"/>
        <dbReference type="ChEBI" id="CHEBI:16389"/>
        <dbReference type="ChEBI" id="CHEBI:17976"/>
        <dbReference type="ChEBI" id="CHEBI:57540"/>
        <dbReference type="ChEBI" id="CHEBI:57945"/>
        <dbReference type="EC" id="7.1.1.2"/>
    </reaction>
</comment>
<evidence type="ECO:0000313" key="33">
    <source>
        <dbReference type="Proteomes" id="UP000308365"/>
    </source>
</evidence>
<dbReference type="EMBL" id="RWIC01000441">
    <property type="protein sequence ID" value="TKC43830.1"/>
    <property type="molecule type" value="Genomic_DNA"/>
</dbReference>
<feature type="non-terminal residue" evidence="32">
    <location>
        <position position="1"/>
    </location>
</feature>
<evidence type="ECO:0000259" key="31">
    <source>
        <dbReference type="PROSITE" id="PS51003"/>
    </source>
</evidence>
<evidence type="ECO:0000256" key="13">
    <source>
        <dbReference type="ARBA" id="ARBA00022967"/>
    </source>
</evidence>
<dbReference type="InterPro" id="IPR027387">
    <property type="entry name" value="Cytb/b6-like_sf"/>
</dbReference>
<feature type="region of interest" description="Disordered" evidence="28">
    <location>
        <begin position="670"/>
        <end position="692"/>
    </location>
</feature>
<dbReference type="GO" id="GO:0008121">
    <property type="term" value="F:quinol-cytochrome-c reductase activity"/>
    <property type="evidence" value="ECO:0007669"/>
    <property type="project" value="TreeGrafter"/>
</dbReference>
<dbReference type="InterPro" id="IPR016174">
    <property type="entry name" value="Di-haem_cyt_TM"/>
</dbReference>
<dbReference type="Pfam" id="PF00361">
    <property type="entry name" value="Proton_antipo_M"/>
    <property type="match status" value="1"/>
</dbReference>
<keyword evidence="20 29" id="KW-0472">Membrane</keyword>
<evidence type="ECO:0000256" key="12">
    <source>
        <dbReference type="ARBA" id="ARBA00022792"/>
    </source>
</evidence>
<dbReference type="InterPro" id="IPR001750">
    <property type="entry name" value="ND/Mrp_TM"/>
</dbReference>
<keyword evidence="17" id="KW-0520">NAD</keyword>
<feature type="domain" description="Cytochrome b/b6 C-terminal region profile" evidence="31">
    <location>
        <begin position="624"/>
        <end position="685"/>
    </location>
</feature>
<dbReference type="InterPro" id="IPR035973">
    <property type="entry name" value="Cyt_c_oxidase_su3-like_sf"/>
</dbReference>
<keyword evidence="15 29" id="KW-1133">Transmembrane helix</keyword>
<evidence type="ECO:0000256" key="23">
    <source>
        <dbReference type="ARBA" id="ARBA00031681"/>
    </source>
</evidence>
<evidence type="ECO:0000256" key="27">
    <source>
        <dbReference type="ARBA" id="ARBA00049551"/>
    </source>
</evidence>
<feature type="transmembrane region" description="Helical" evidence="29">
    <location>
        <begin position="514"/>
        <end position="533"/>
    </location>
</feature>
<evidence type="ECO:0000256" key="28">
    <source>
        <dbReference type="SAM" id="MobiDB-lite"/>
    </source>
</evidence>